<feature type="compositionally biased region" description="Low complexity" evidence="1">
    <location>
        <begin position="78"/>
        <end position="88"/>
    </location>
</feature>
<dbReference type="AlphaFoldDB" id="A0A6A6I181"/>
<evidence type="ECO:0000313" key="2">
    <source>
        <dbReference type="EMBL" id="KAF2244037.1"/>
    </source>
</evidence>
<name>A0A6A6I181_9PLEO</name>
<dbReference type="Proteomes" id="UP000800094">
    <property type="component" value="Unassembled WGS sequence"/>
</dbReference>
<evidence type="ECO:0000313" key="3">
    <source>
        <dbReference type="Proteomes" id="UP000800094"/>
    </source>
</evidence>
<evidence type="ECO:0000256" key="1">
    <source>
        <dbReference type="SAM" id="MobiDB-lite"/>
    </source>
</evidence>
<feature type="compositionally biased region" description="Low complexity" evidence="1">
    <location>
        <begin position="11"/>
        <end position="20"/>
    </location>
</feature>
<gene>
    <name evidence="2" type="ORF">BU26DRAFT_569046</name>
</gene>
<dbReference type="RefSeq" id="XP_033679041.1">
    <property type="nucleotide sequence ID" value="XM_033833842.1"/>
</dbReference>
<dbReference type="EMBL" id="ML987203">
    <property type="protein sequence ID" value="KAF2244037.1"/>
    <property type="molecule type" value="Genomic_DNA"/>
</dbReference>
<feature type="region of interest" description="Disordered" evidence="1">
    <location>
        <begin position="1"/>
        <end position="47"/>
    </location>
</feature>
<organism evidence="2 3">
    <name type="scientific">Trematosphaeria pertusa</name>
    <dbReference type="NCBI Taxonomy" id="390896"/>
    <lineage>
        <taxon>Eukaryota</taxon>
        <taxon>Fungi</taxon>
        <taxon>Dikarya</taxon>
        <taxon>Ascomycota</taxon>
        <taxon>Pezizomycotina</taxon>
        <taxon>Dothideomycetes</taxon>
        <taxon>Pleosporomycetidae</taxon>
        <taxon>Pleosporales</taxon>
        <taxon>Massarineae</taxon>
        <taxon>Trematosphaeriaceae</taxon>
        <taxon>Trematosphaeria</taxon>
    </lineage>
</organism>
<protein>
    <submittedName>
        <fullName evidence="2">Uncharacterized protein</fullName>
    </submittedName>
</protein>
<proteinExistence type="predicted"/>
<reference evidence="2" key="1">
    <citation type="journal article" date="2020" name="Stud. Mycol.">
        <title>101 Dothideomycetes genomes: a test case for predicting lifestyles and emergence of pathogens.</title>
        <authorList>
            <person name="Haridas S."/>
            <person name="Albert R."/>
            <person name="Binder M."/>
            <person name="Bloem J."/>
            <person name="Labutti K."/>
            <person name="Salamov A."/>
            <person name="Andreopoulos B."/>
            <person name="Baker S."/>
            <person name="Barry K."/>
            <person name="Bills G."/>
            <person name="Bluhm B."/>
            <person name="Cannon C."/>
            <person name="Castanera R."/>
            <person name="Culley D."/>
            <person name="Daum C."/>
            <person name="Ezra D."/>
            <person name="Gonzalez J."/>
            <person name="Henrissat B."/>
            <person name="Kuo A."/>
            <person name="Liang C."/>
            <person name="Lipzen A."/>
            <person name="Lutzoni F."/>
            <person name="Magnuson J."/>
            <person name="Mondo S."/>
            <person name="Nolan M."/>
            <person name="Ohm R."/>
            <person name="Pangilinan J."/>
            <person name="Park H.-J."/>
            <person name="Ramirez L."/>
            <person name="Alfaro M."/>
            <person name="Sun H."/>
            <person name="Tritt A."/>
            <person name="Yoshinaga Y."/>
            <person name="Zwiers L.-H."/>
            <person name="Turgeon B."/>
            <person name="Goodwin S."/>
            <person name="Spatafora J."/>
            <person name="Crous P."/>
            <person name="Grigoriev I."/>
        </authorList>
    </citation>
    <scope>NUCLEOTIDE SEQUENCE</scope>
    <source>
        <strain evidence="2">CBS 122368</strain>
    </source>
</reference>
<accession>A0A6A6I181</accession>
<keyword evidence="3" id="KW-1185">Reference proteome</keyword>
<sequence length="148" mass="16009">MSDQHQHQHQHQLQLQLQLQHHPRQHHQPSAAASSFPPPSASLRSTFAHANIHPLALHHSASAAAADGRPKRPALVTRASENSPSSPARPRPRPRRSVLSKSSSAVPTLSTTSIPRALPTYWLPSTMTTATGAGSTAADLLRQAMMQR</sequence>
<dbReference type="GeneID" id="54587172"/>
<feature type="region of interest" description="Disordered" evidence="1">
    <location>
        <begin position="61"/>
        <end position="111"/>
    </location>
</feature>